<evidence type="ECO:0000313" key="1">
    <source>
        <dbReference type="EMBL" id="MDQ0165517.1"/>
    </source>
</evidence>
<sequence>MKQENFDVQTESQLKALSEISTISETLKVELWLRGGWAIDFLLGKVTRLHDDIDIVTWIQNREQLEQALIKKGYKQVSVSEEFRNRQSDFQKGNIEITISYITYTETGDLIMNELPEWNWRVDSLSSRPYMLHGISLNTLHPKQLLEEKEVYEEIGRNPRLKDEESKKLLYQIISSLSRH</sequence>
<dbReference type="SUPFAM" id="SSF81301">
    <property type="entry name" value="Nucleotidyltransferase"/>
    <property type="match status" value="1"/>
</dbReference>
<organism evidence="1 2">
    <name type="scientific">Caldalkalibacillus horti</name>
    <dbReference type="NCBI Taxonomy" id="77523"/>
    <lineage>
        <taxon>Bacteria</taxon>
        <taxon>Bacillati</taxon>
        <taxon>Bacillota</taxon>
        <taxon>Bacilli</taxon>
        <taxon>Bacillales</taxon>
        <taxon>Bacillaceae</taxon>
        <taxon>Caldalkalibacillus</taxon>
    </lineage>
</organism>
<reference evidence="1 2" key="1">
    <citation type="submission" date="2023-07" db="EMBL/GenBank/DDBJ databases">
        <title>Genomic Encyclopedia of Type Strains, Phase IV (KMG-IV): sequencing the most valuable type-strain genomes for metagenomic binning, comparative biology and taxonomic classification.</title>
        <authorList>
            <person name="Goeker M."/>
        </authorList>
    </citation>
    <scope>NUCLEOTIDE SEQUENCE [LARGE SCALE GENOMIC DNA]</scope>
    <source>
        <strain evidence="1 2">DSM 12751</strain>
    </source>
</reference>
<gene>
    <name evidence="1" type="ORF">J2S11_001418</name>
</gene>
<dbReference type="Proteomes" id="UP001235840">
    <property type="component" value="Unassembled WGS sequence"/>
</dbReference>
<dbReference type="Pfam" id="PF10706">
    <property type="entry name" value="Aminoglyc_resit"/>
    <property type="match status" value="1"/>
</dbReference>
<comment type="caution">
    <text evidence="1">The sequence shown here is derived from an EMBL/GenBank/DDBJ whole genome shotgun (WGS) entry which is preliminary data.</text>
</comment>
<dbReference type="Gene3D" id="3.30.460.40">
    <property type="match status" value="1"/>
</dbReference>
<keyword evidence="2" id="KW-1185">Reference proteome</keyword>
<accession>A0ABT9VWZ5</accession>
<evidence type="ECO:0008006" key="3">
    <source>
        <dbReference type="Google" id="ProtNLM"/>
    </source>
</evidence>
<proteinExistence type="predicted"/>
<dbReference type="EMBL" id="JAUSTY010000005">
    <property type="protein sequence ID" value="MDQ0165517.1"/>
    <property type="molecule type" value="Genomic_DNA"/>
</dbReference>
<dbReference type="InterPro" id="IPR043519">
    <property type="entry name" value="NT_sf"/>
</dbReference>
<evidence type="ECO:0000313" key="2">
    <source>
        <dbReference type="Proteomes" id="UP001235840"/>
    </source>
</evidence>
<name>A0ABT9VWZ5_9BACI</name>
<dbReference type="InterPro" id="IPR019646">
    <property type="entry name" value="Aminoglyc_AdlTrfase"/>
</dbReference>
<protein>
    <recommendedName>
        <fullName evidence="3">Aminoglycoside-2''-adenylyltransferase</fullName>
    </recommendedName>
</protein>
<dbReference type="RefSeq" id="WP_307392720.1">
    <property type="nucleotide sequence ID" value="NZ_BAAADK010000011.1"/>
</dbReference>